<dbReference type="CDD" id="cd12148">
    <property type="entry name" value="fungal_TF_MHR"/>
    <property type="match status" value="1"/>
</dbReference>
<evidence type="ECO:0000256" key="1">
    <source>
        <dbReference type="ARBA" id="ARBA00023242"/>
    </source>
</evidence>
<dbReference type="GO" id="GO:0003677">
    <property type="term" value="F:DNA binding"/>
    <property type="evidence" value="ECO:0007669"/>
    <property type="project" value="InterPro"/>
</dbReference>
<dbReference type="PANTHER" id="PTHR31668:SF10">
    <property type="entry name" value="ZN(II)2CYS6 TRANSCRIPTION FACTOR (EUROFUNG)"/>
    <property type="match status" value="1"/>
</dbReference>
<dbReference type="OrthoDB" id="2561781at2759"/>
<dbReference type="PANTHER" id="PTHR31668">
    <property type="entry name" value="GLUCOSE TRANSPORT TRANSCRIPTION REGULATOR RGT1-RELATED-RELATED"/>
    <property type="match status" value="1"/>
</dbReference>
<protein>
    <recommendedName>
        <fullName evidence="2">Xylanolytic transcriptional activator regulatory domain-containing protein</fullName>
    </recommendedName>
</protein>
<accession>A0A427XN91</accession>
<dbReference type="Proteomes" id="UP000279259">
    <property type="component" value="Unassembled WGS sequence"/>
</dbReference>
<dbReference type="InterPro" id="IPR007219">
    <property type="entry name" value="XnlR_reg_dom"/>
</dbReference>
<dbReference type="GO" id="GO:0006351">
    <property type="term" value="P:DNA-templated transcription"/>
    <property type="evidence" value="ECO:0007669"/>
    <property type="project" value="InterPro"/>
</dbReference>
<evidence type="ECO:0000313" key="4">
    <source>
        <dbReference type="Proteomes" id="UP000279259"/>
    </source>
</evidence>
<keyword evidence="4" id="KW-1185">Reference proteome</keyword>
<dbReference type="InterPro" id="IPR050797">
    <property type="entry name" value="Carb_Metab_Trans_Reg"/>
</dbReference>
<dbReference type="GO" id="GO:0001080">
    <property type="term" value="P:nitrogen catabolite activation of transcription from RNA polymerase II promoter"/>
    <property type="evidence" value="ECO:0007669"/>
    <property type="project" value="TreeGrafter"/>
</dbReference>
<keyword evidence="1" id="KW-0539">Nucleus</keyword>
<proteinExistence type="predicted"/>
<dbReference type="EMBL" id="RSCD01000035">
    <property type="protein sequence ID" value="RSH80214.1"/>
    <property type="molecule type" value="Genomic_DNA"/>
</dbReference>
<gene>
    <name evidence="3" type="ORF">EHS25_007224</name>
</gene>
<dbReference type="STRING" id="1890683.A0A427XN91"/>
<dbReference type="AlphaFoldDB" id="A0A427XN91"/>
<reference evidence="3 4" key="1">
    <citation type="submission" date="2018-11" db="EMBL/GenBank/DDBJ databases">
        <title>Genome sequence of Saitozyma podzolica DSM 27192.</title>
        <authorList>
            <person name="Aliyu H."/>
            <person name="Gorte O."/>
            <person name="Ochsenreither K."/>
        </authorList>
    </citation>
    <scope>NUCLEOTIDE SEQUENCE [LARGE SCALE GENOMIC DNA]</scope>
    <source>
        <strain evidence="3 4">DSM 27192</strain>
    </source>
</reference>
<dbReference type="GO" id="GO:0008270">
    <property type="term" value="F:zinc ion binding"/>
    <property type="evidence" value="ECO:0007669"/>
    <property type="project" value="InterPro"/>
</dbReference>
<sequence>MRQLPLEAKRTGKACTFLKERRRRTAENPLDPTAAMGSQTTMRTQTFTSPVQSGNVARPERSVPMEAYTSPFQSQRGPSQNVDFFAMGCGGNVPAQGINFSPIQSFPPSTQLGTGDMALSTSRRTLDMVNDVWRARHSAPSRRANPVASPPDTLDAPALDHEAADDEDLYLLGTASERDALVLNVMAGEDEDQSNSPMRQNRATAFPGLRIHRVSPSVSFVFHKSHPYGPEILDESAAWVKLERLVGPHLADSILQKFFQVEGHGLPLWSEAQHRRATPIPLALRCFCLTAGLIYTSSLRHLHREAYLITVNHLRQQSPRGRLWTMQLYLLDLDGREAINPSGNFVVLGLAVSIARLLGLNEDCSQWSIPAWERDLRTRLWWGLLVYDTFSNAADGKLSPAPGQATHYVRLAGRVHLPLRAGNDLERSTTRRDIRPPMRVSRPRGRSLERLAAIGFFFDEWKTGVDARGLFTTCDAGSDGPPPGVRSLNLIYLGSVLMVVRETWNHAGTDDPAVQIACQKACLKACEDIVDFVCGLGHDDLRGYWSSHSPFILSFCLTLLIRLVMGSDRTDQSNEAIWQAAMLISTITGYLNDMQWDVAELTLSRARYFIPLLARQAPEFQVALLPLQNSFVDLADDRSLEEFLNAFIDPSDLDSLCVLVRDDANQADRAEQCH</sequence>
<feature type="domain" description="Xylanolytic transcriptional activator regulatory" evidence="2">
    <location>
        <begin position="313"/>
        <end position="392"/>
    </location>
</feature>
<organism evidence="3 4">
    <name type="scientific">Saitozyma podzolica</name>
    <dbReference type="NCBI Taxonomy" id="1890683"/>
    <lineage>
        <taxon>Eukaryota</taxon>
        <taxon>Fungi</taxon>
        <taxon>Dikarya</taxon>
        <taxon>Basidiomycota</taxon>
        <taxon>Agaricomycotina</taxon>
        <taxon>Tremellomycetes</taxon>
        <taxon>Tremellales</taxon>
        <taxon>Trimorphomycetaceae</taxon>
        <taxon>Saitozyma</taxon>
    </lineage>
</organism>
<evidence type="ECO:0000259" key="2">
    <source>
        <dbReference type="Pfam" id="PF04082"/>
    </source>
</evidence>
<dbReference type="Pfam" id="PF04082">
    <property type="entry name" value="Fungal_trans"/>
    <property type="match status" value="1"/>
</dbReference>
<dbReference type="GO" id="GO:0005634">
    <property type="term" value="C:nucleus"/>
    <property type="evidence" value="ECO:0007669"/>
    <property type="project" value="TreeGrafter"/>
</dbReference>
<comment type="caution">
    <text evidence="3">The sequence shown here is derived from an EMBL/GenBank/DDBJ whole genome shotgun (WGS) entry which is preliminary data.</text>
</comment>
<evidence type="ECO:0000313" key="3">
    <source>
        <dbReference type="EMBL" id="RSH80214.1"/>
    </source>
</evidence>
<name>A0A427XN91_9TREE</name>